<name>A9WVE6_RENSM</name>
<dbReference type="EMBL" id="CP000910">
    <property type="protein sequence ID" value="ABY25167.1"/>
    <property type="molecule type" value="Genomic_DNA"/>
</dbReference>
<keyword evidence="1" id="KW-0472">Membrane</keyword>
<organism evidence="2 3">
    <name type="scientific">Renibacterium salmoninarum (strain ATCC 33209 / DSM 20767 / JCM 11484 / NBRC 15589 / NCIMB 2235)</name>
    <dbReference type="NCBI Taxonomy" id="288705"/>
    <lineage>
        <taxon>Bacteria</taxon>
        <taxon>Bacillati</taxon>
        <taxon>Actinomycetota</taxon>
        <taxon>Actinomycetes</taxon>
        <taxon>Micrococcales</taxon>
        <taxon>Micrococcaceae</taxon>
        <taxon>Renibacterium</taxon>
    </lineage>
</organism>
<evidence type="ECO:0000256" key="1">
    <source>
        <dbReference type="SAM" id="Phobius"/>
    </source>
</evidence>
<feature type="transmembrane region" description="Helical" evidence="1">
    <location>
        <begin position="6"/>
        <end position="24"/>
    </location>
</feature>
<gene>
    <name evidence="2" type="ordered locus">RSal33209_3458</name>
</gene>
<reference evidence="3" key="1">
    <citation type="journal article" date="2008" name="J. Bacteriol.">
        <title>Genome sequence of the fish pathogen Renibacterium salmoninarum suggests reductive evolution away from an environmental Arthrobacter ancestor.</title>
        <authorList>
            <person name="Wiens G.D."/>
            <person name="Rockey D.D."/>
            <person name="Wu Z."/>
            <person name="Chang J."/>
            <person name="Levy R."/>
            <person name="Crane S."/>
            <person name="Chen D.S."/>
            <person name="Capri G.R."/>
            <person name="Burnett J.R."/>
            <person name="Sudheesh P.S."/>
            <person name="Schipma M.J."/>
            <person name="Burd H."/>
            <person name="Bhattacharyya A."/>
            <person name="Rhodes L.D."/>
            <person name="Kaul R."/>
            <person name="Strom M.S."/>
        </authorList>
    </citation>
    <scope>NUCLEOTIDE SEQUENCE [LARGE SCALE GENOMIC DNA]</scope>
    <source>
        <strain evidence="3">ATCC 33209 / DSM 20767 / JCM 11484 / NBRC 15589 / NCIMB 2235</strain>
    </source>
</reference>
<keyword evidence="1" id="KW-0812">Transmembrane</keyword>
<evidence type="ECO:0000313" key="2">
    <source>
        <dbReference type="EMBL" id="ABY25167.1"/>
    </source>
</evidence>
<accession>A9WVE6</accession>
<dbReference type="STRING" id="288705.RSal33209_3458"/>
<keyword evidence="1" id="KW-1133">Transmembrane helix</keyword>
<proteinExistence type="predicted"/>
<keyword evidence="3" id="KW-1185">Reference proteome</keyword>
<sequence>MVLVFWWLLPVGLVFLAILIFFAWRRLRQAPDRLPVAHAERLTALPG</sequence>
<dbReference type="AlphaFoldDB" id="A9WVE6"/>
<dbReference type="Proteomes" id="UP000002007">
    <property type="component" value="Chromosome"/>
</dbReference>
<dbReference type="HOGENOM" id="CLU_3172445_0_0_11"/>
<dbReference type="KEGG" id="rsa:RSal33209_3458"/>
<evidence type="ECO:0000313" key="3">
    <source>
        <dbReference type="Proteomes" id="UP000002007"/>
    </source>
</evidence>
<protein>
    <submittedName>
        <fullName evidence="2">Uncharacterized protein</fullName>
    </submittedName>
</protein>